<dbReference type="EMBL" id="CM009292">
    <property type="protein sequence ID" value="PNT44211.1"/>
    <property type="molecule type" value="Genomic_DNA"/>
</dbReference>
<dbReference type="InParanoid" id="A0A2K2B365"/>
<feature type="transmembrane region" description="Helical" evidence="1">
    <location>
        <begin position="21"/>
        <end position="40"/>
    </location>
</feature>
<dbReference type="AlphaFoldDB" id="A0A2K2B365"/>
<name>A0A2K2B365_POPTR</name>
<organism evidence="2 3">
    <name type="scientific">Populus trichocarpa</name>
    <name type="common">Western balsam poplar</name>
    <name type="synonym">Populus balsamifera subsp. trichocarpa</name>
    <dbReference type="NCBI Taxonomy" id="3694"/>
    <lineage>
        <taxon>Eukaryota</taxon>
        <taxon>Viridiplantae</taxon>
        <taxon>Streptophyta</taxon>
        <taxon>Embryophyta</taxon>
        <taxon>Tracheophyta</taxon>
        <taxon>Spermatophyta</taxon>
        <taxon>Magnoliopsida</taxon>
        <taxon>eudicotyledons</taxon>
        <taxon>Gunneridae</taxon>
        <taxon>Pentapetalae</taxon>
        <taxon>rosids</taxon>
        <taxon>fabids</taxon>
        <taxon>Malpighiales</taxon>
        <taxon>Salicaceae</taxon>
        <taxon>Saliceae</taxon>
        <taxon>Populus</taxon>
    </lineage>
</organism>
<keyword evidence="3" id="KW-1185">Reference proteome</keyword>
<evidence type="ECO:0000313" key="3">
    <source>
        <dbReference type="Proteomes" id="UP000006729"/>
    </source>
</evidence>
<protein>
    <submittedName>
        <fullName evidence="2">Uncharacterized protein</fullName>
    </submittedName>
</protein>
<evidence type="ECO:0000256" key="1">
    <source>
        <dbReference type="SAM" id="Phobius"/>
    </source>
</evidence>
<evidence type="ECO:0000313" key="2">
    <source>
        <dbReference type="EMBL" id="PNT44211.1"/>
    </source>
</evidence>
<sequence length="74" mass="8405">MDSLDVQRQNTPPDIQKKSNLVLIVLCHCCLLYIVLQASVSSCRRSVQLQVLHTYKVEVAFMISFSATNFPIHL</sequence>
<keyword evidence="1" id="KW-0812">Transmembrane</keyword>
<proteinExistence type="predicted"/>
<keyword evidence="1" id="KW-0472">Membrane</keyword>
<keyword evidence="1" id="KW-1133">Transmembrane helix</keyword>
<gene>
    <name evidence="2" type="ORF">POPTR_003G075100</name>
</gene>
<accession>A0A2K2B365</accession>
<dbReference type="Proteomes" id="UP000006729">
    <property type="component" value="Chromosome 3"/>
</dbReference>
<reference evidence="2 3" key="1">
    <citation type="journal article" date="2006" name="Science">
        <title>The genome of black cottonwood, Populus trichocarpa (Torr. &amp; Gray).</title>
        <authorList>
            <person name="Tuskan G.A."/>
            <person name="Difazio S."/>
            <person name="Jansson S."/>
            <person name="Bohlmann J."/>
            <person name="Grigoriev I."/>
            <person name="Hellsten U."/>
            <person name="Putnam N."/>
            <person name="Ralph S."/>
            <person name="Rombauts S."/>
            <person name="Salamov A."/>
            <person name="Schein J."/>
            <person name="Sterck L."/>
            <person name="Aerts A."/>
            <person name="Bhalerao R.R."/>
            <person name="Bhalerao R.P."/>
            <person name="Blaudez D."/>
            <person name="Boerjan W."/>
            <person name="Brun A."/>
            <person name="Brunner A."/>
            <person name="Busov V."/>
            <person name="Campbell M."/>
            <person name="Carlson J."/>
            <person name="Chalot M."/>
            <person name="Chapman J."/>
            <person name="Chen G.L."/>
            <person name="Cooper D."/>
            <person name="Coutinho P.M."/>
            <person name="Couturier J."/>
            <person name="Covert S."/>
            <person name="Cronk Q."/>
            <person name="Cunningham R."/>
            <person name="Davis J."/>
            <person name="Degroeve S."/>
            <person name="Dejardin A."/>
            <person name="Depamphilis C."/>
            <person name="Detter J."/>
            <person name="Dirks B."/>
            <person name="Dubchak I."/>
            <person name="Duplessis S."/>
            <person name="Ehlting J."/>
            <person name="Ellis B."/>
            <person name="Gendler K."/>
            <person name="Goodstein D."/>
            <person name="Gribskov M."/>
            <person name="Grimwood J."/>
            <person name="Groover A."/>
            <person name="Gunter L."/>
            <person name="Hamberger B."/>
            <person name="Heinze B."/>
            <person name="Helariutta Y."/>
            <person name="Henrissat B."/>
            <person name="Holligan D."/>
            <person name="Holt R."/>
            <person name="Huang W."/>
            <person name="Islam-Faridi N."/>
            <person name="Jones S."/>
            <person name="Jones-Rhoades M."/>
            <person name="Jorgensen R."/>
            <person name="Joshi C."/>
            <person name="Kangasjarvi J."/>
            <person name="Karlsson J."/>
            <person name="Kelleher C."/>
            <person name="Kirkpatrick R."/>
            <person name="Kirst M."/>
            <person name="Kohler A."/>
            <person name="Kalluri U."/>
            <person name="Larimer F."/>
            <person name="Leebens-Mack J."/>
            <person name="Leple J.C."/>
            <person name="Locascio P."/>
            <person name="Lou Y."/>
            <person name="Lucas S."/>
            <person name="Martin F."/>
            <person name="Montanini B."/>
            <person name="Napoli C."/>
            <person name="Nelson D.R."/>
            <person name="Nelson C."/>
            <person name="Nieminen K."/>
            <person name="Nilsson O."/>
            <person name="Pereda V."/>
            <person name="Peter G."/>
            <person name="Philippe R."/>
            <person name="Pilate G."/>
            <person name="Poliakov A."/>
            <person name="Razumovskaya J."/>
            <person name="Richardson P."/>
            <person name="Rinaldi C."/>
            <person name="Ritland K."/>
            <person name="Rouze P."/>
            <person name="Ryaboy D."/>
            <person name="Schmutz J."/>
            <person name="Schrader J."/>
            <person name="Segerman B."/>
            <person name="Shin H."/>
            <person name="Siddiqui A."/>
            <person name="Sterky F."/>
            <person name="Terry A."/>
            <person name="Tsai C.J."/>
            <person name="Uberbacher E."/>
            <person name="Unneberg P."/>
            <person name="Vahala J."/>
            <person name="Wall K."/>
            <person name="Wessler S."/>
            <person name="Yang G."/>
            <person name="Yin T."/>
            <person name="Douglas C."/>
            <person name="Marra M."/>
            <person name="Sandberg G."/>
            <person name="Van de Peer Y."/>
            <person name="Rokhsar D."/>
        </authorList>
    </citation>
    <scope>NUCLEOTIDE SEQUENCE [LARGE SCALE GENOMIC DNA]</scope>
    <source>
        <strain evidence="3">cv. Nisqually</strain>
    </source>
</reference>